<sequence>MTDTNTAGALLLSESTTDDASKNCGPVIFLTNGTAVSAKYRGAYCEATVDDVLLRFRLRVQLKGAKGVVSVDENALVSGEPTPGSEVMVRIPSTDNRLSNPLPTVERVGTVLRVVDTSLYTVVFDDGDKRTLRRTQLVLKGERHFKESESLDSLPLTNPEQFRQPVIDRKKHRSNEDDANEEDEDECSSEEQDDDERKRKAISKMSETSGCPILDTKSPSVLSEDHCPGASMGSAPELHPEADSSLLNESHVASQSLATEERSSNKPECRLSVPYQRLIGRLVLVNMPLSHKDTIPSPSSSIGNISVSSSEALARRRFTPALVVLPSAMPSIDLRLPGSGKLAKVPNLLVRSFKDNRFFPVPLCYLKRLKRPSAVELAHSHPSLRNAFERALLWLDRYELPAPWGETAMQTLLGTKNWRATKRQYKASLSESVRSMEAVKSKSKKKPSGSQVSWDSSDEDAAVQTPTAPVGVSRNRLSVRQSTSTPKKITDSKGKAIDIRKRSRPSDGAITSRVARKLEAKRPKLKSSVKKSGSSNSSRSSSPKPSKDKRKLLGKQVNKTRRRAADRNKLSESDFSDNTASSDSDLALPSESSEREEESSSSSSPSDSDSSSSVDFEARDRWIAQLYRFMDEGGAPINKAPSLANKDLDLYKLYKLVRAHGGFHRVTAQLKWGYIYSKLGLPHNFAAGPRNLQAAFKRYLYPLDDISRKLGTDLDELPLARPRHLSSNSGSAMRSFIGSARAVTISTPKPSTTEAKTSDSKGNAAKAVPHTAKEAVVSTPEVPAPEQTSEPAVECSPPVLSPPVLGRTPSPPADHWISSALDTTATPLRSVRKQITSLQSTKEQPGKTLDVSAARANRKTKEVKHTPAVTTQDKAVKTTVDATSEPQVVTPLSTSSSSADSCNNNSQSERTKHDLPHQPLFLQLPDDLSRFNDNCEMSKLNQIIPIGSRVRVRCGDRVAYEAKVLKHIRPQPGLVARGGNESNLPASWTCPTETQYRVHYMGWNTRHDEVVSRSRIISIVEWARPPDSDRPPSCSSLNLVVQEPLRRSHAAVSGGSKSASRVAAQNQGRDKSGPDRDTKQKEKEDDQGSSEVEQEEEEVESDQSQTTETASDIVTTTAPMIRRRRMMFNKDDRLHKRSRLKSRISSTQVTLKRTLLPVASNVAELKRSTNKPNAVSKEASLQSAKLEQHPVTSKTIQRTTRPSLPPAPSSKRPRLASDTDEGDKEQQSARPASLDLKEPKSSRPKTNETKSVKPEEKSSVDDTTKESKSKAPDKYPANSRELVSKTIREGSRTKPDRIPAVHKRPSSLVRTKLGSLKGRLPIKRTPLTKAPAARVRDQSRSRSSSSDSNRSSSSNVSRSYPSGANSRTGGPKKILGDKENTPQSDAAAKKKTIQGTPTVERKMSTTVKADKPEITTPRVQKTTVLDTRKLAKLITGGAKDKTPFKRKVDTRTPDNNNASKLVRKLATHKPAVTGTPQNEKHKLSSTKTLAKADGEKINATALKPQQRTLTKADSSSSDESEVSNKDGKNRENNTSIRRTSTISQRRCSSPSVKKRTTGSRLSQTKPRIIAESSASVSSNDEGKRKLTASTEDSDVESSESDFGAMDALPRLTRSQHRQLLGDTPPGAALQTASPVVNTATTGVTTSTAIGSPATSSESHTKTSVPTTNSRISDLKTDMTEDNQFREAEAALVTEVKEENVWAETVDSHEVLPSGTPVSSPVPSTSNEPLMETKHELKPEDEDTLVVLDKDNKPKRLAKLRPRTKTVNNEVTAESKDLTEAKNSVLSKSESTDKVDDDDERSSVHTMSTDPMKDLLFDFTMSPSEESIATSSAPSEEGVDVNQVKPSRKSMRSTQKELSDSNDEESSQPQNDEAEENSEEGGDLAKSLTVNSTGAMEVDSVVRASPNAKLRTRSERVRHISTSSSTADGTGRKAPGKRGSGTPLRATAFDRSPTPASESPHYSRSPIPSSGAPTSACGPCPSATKSAVGSAPPPSRLGSSRRFGGPFFPIAGFEEMSSETKCQLLQERMQRILEAWRSAKQYLKDLDQRTNRSRRVRAKQSVTEPPPAATAPQTSTRQFNAEEIQKQDESFSDVTVTEGAPERAAAVHFP</sequence>
<feature type="compositionally biased region" description="Basic and acidic residues" evidence="6">
    <location>
        <begin position="1068"/>
        <end position="1086"/>
    </location>
</feature>
<dbReference type="OrthoDB" id="10068428at2759"/>
<feature type="compositionally biased region" description="Acidic residues" evidence="6">
    <location>
        <begin position="1087"/>
        <end position="1101"/>
    </location>
</feature>
<dbReference type="GO" id="GO:0006357">
    <property type="term" value="P:regulation of transcription by RNA polymerase II"/>
    <property type="evidence" value="ECO:0007669"/>
    <property type="project" value="TreeGrafter"/>
</dbReference>
<feature type="region of interest" description="Disordered" evidence="6">
    <location>
        <begin position="1644"/>
        <end position="1669"/>
    </location>
</feature>
<feature type="region of interest" description="Disordered" evidence="6">
    <location>
        <begin position="2045"/>
        <end position="2109"/>
    </location>
</feature>
<feature type="compositionally biased region" description="Polar residues" evidence="6">
    <location>
        <begin position="744"/>
        <end position="755"/>
    </location>
</feature>
<feature type="region of interest" description="Disordered" evidence="6">
    <location>
        <begin position="1166"/>
        <end position="1415"/>
    </location>
</feature>
<dbReference type="PROSITE" id="PS51011">
    <property type="entry name" value="ARID"/>
    <property type="match status" value="1"/>
</dbReference>
<comment type="caution">
    <text evidence="8">The sequence shown here is derived from an EMBL/GenBank/DDBJ whole genome shotgun (WGS) entry which is preliminary data.</text>
</comment>
<evidence type="ECO:0000313" key="9">
    <source>
        <dbReference type="Proteomes" id="UP000286415"/>
    </source>
</evidence>
<feature type="region of interest" description="Disordered" evidence="6">
    <location>
        <begin position="743"/>
        <end position="797"/>
    </location>
</feature>
<feature type="compositionally biased region" description="Low complexity" evidence="6">
    <location>
        <begin position="600"/>
        <end position="613"/>
    </location>
</feature>
<feature type="region of interest" description="Disordered" evidence="6">
    <location>
        <begin position="836"/>
        <end position="913"/>
    </location>
</feature>
<proteinExistence type="predicted"/>
<organism evidence="8 9">
    <name type="scientific">Clonorchis sinensis</name>
    <name type="common">Chinese liver fluke</name>
    <dbReference type="NCBI Taxonomy" id="79923"/>
    <lineage>
        <taxon>Eukaryota</taxon>
        <taxon>Metazoa</taxon>
        <taxon>Spiralia</taxon>
        <taxon>Lophotrochozoa</taxon>
        <taxon>Platyhelminthes</taxon>
        <taxon>Trematoda</taxon>
        <taxon>Digenea</taxon>
        <taxon>Opisthorchiida</taxon>
        <taxon>Opisthorchiata</taxon>
        <taxon>Opisthorchiidae</taxon>
        <taxon>Clonorchis</taxon>
    </lineage>
</organism>
<keyword evidence="9" id="KW-1185">Reference proteome</keyword>
<evidence type="ECO:0000256" key="5">
    <source>
        <dbReference type="ARBA" id="ARBA00023242"/>
    </source>
</evidence>
<feature type="region of interest" description="Disordered" evidence="6">
    <location>
        <begin position="429"/>
        <end position="615"/>
    </location>
</feature>
<feature type="compositionally biased region" description="Basic and acidic residues" evidence="6">
    <location>
        <begin position="488"/>
        <end position="500"/>
    </location>
</feature>
<feature type="compositionally biased region" description="Basic residues" evidence="6">
    <location>
        <begin position="547"/>
        <end position="562"/>
    </location>
</feature>
<feature type="compositionally biased region" description="Basic and acidic residues" evidence="6">
    <location>
        <begin position="1522"/>
        <end position="1531"/>
    </location>
</feature>
<feature type="region of interest" description="Disordered" evidence="6">
    <location>
        <begin position="1710"/>
        <end position="1729"/>
    </location>
</feature>
<dbReference type="PANTHER" id="PTHR13964:SF27">
    <property type="entry name" value="HAT-TRICK, ISOFORM D"/>
    <property type="match status" value="1"/>
</dbReference>
<feature type="domain" description="ARID" evidence="7">
    <location>
        <begin position="616"/>
        <end position="708"/>
    </location>
</feature>
<feature type="compositionally biased region" description="Polar residues" evidence="6">
    <location>
        <begin position="1648"/>
        <end position="1669"/>
    </location>
</feature>
<evidence type="ECO:0000313" key="8">
    <source>
        <dbReference type="EMBL" id="KAG5452873.1"/>
    </source>
</evidence>
<dbReference type="SMART" id="SM00501">
    <property type="entry name" value="BRIGHT"/>
    <property type="match status" value="1"/>
</dbReference>
<feature type="compositionally biased region" description="Acidic residues" evidence="6">
    <location>
        <begin position="177"/>
        <end position="194"/>
    </location>
</feature>
<dbReference type="SUPFAM" id="SSF46774">
    <property type="entry name" value="ARID-like"/>
    <property type="match status" value="1"/>
</dbReference>
<feature type="compositionally biased region" description="Basic residues" evidence="6">
    <location>
        <begin position="1754"/>
        <end position="1763"/>
    </location>
</feature>
<dbReference type="InterPro" id="IPR036431">
    <property type="entry name" value="ARID_dom_sf"/>
</dbReference>
<feature type="compositionally biased region" description="Basic and acidic residues" evidence="6">
    <location>
        <begin position="1235"/>
        <end position="1273"/>
    </location>
</feature>
<evidence type="ECO:0000256" key="4">
    <source>
        <dbReference type="ARBA" id="ARBA00023163"/>
    </source>
</evidence>
<feature type="region of interest" description="Disordered" evidence="6">
    <location>
        <begin position="148"/>
        <end position="245"/>
    </location>
</feature>
<dbReference type="InterPro" id="IPR012603">
    <property type="entry name" value="ARID4A/B_PWWP"/>
</dbReference>
<dbReference type="Pfam" id="PF08169">
    <property type="entry name" value="RBB1NT"/>
    <property type="match status" value="1"/>
</dbReference>
<dbReference type="Pfam" id="PF01388">
    <property type="entry name" value="ARID"/>
    <property type="match status" value="1"/>
</dbReference>
<feature type="compositionally biased region" description="Basic and acidic residues" evidence="6">
    <location>
        <begin position="563"/>
        <end position="572"/>
    </location>
</feature>
<feature type="compositionally biased region" description="Basic and acidic residues" evidence="6">
    <location>
        <begin position="1399"/>
        <end position="1413"/>
    </location>
</feature>
<feature type="compositionally biased region" description="Polar residues" evidence="6">
    <location>
        <begin position="1953"/>
        <end position="1972"/>
    </location>
</feature>
<dbReference type="EMBL" id="NIRI02000013">
    <property type="protein sequence ID" value="KAG5452873.1"/>
    <property type="molecule type" value="Genomic_DNA"/>
</dbReference>
<dbReference type="InterPro" id="IPR051232">
    <property type="entry name" value="ARID/SWI1_ChromRemod"/>
</dbReference>
<dbReference type="PANTHER" id="PTHR13964">
    <property type="entry name" value="RBP-RELATED"/>
    <property type="match status" value="1"/>
</dbReference>
<feature type="compositionally biased region" description="Low complexity" evidence="6">
    <location>
        <begin position="1534"/>
        <end position="1549"/>
    </location>
</feature>
<feature type="compositionally biased region" description="Basic and acidic residues" evidence="6">
    <location>
        <begin position="1282"/>
        <end position="1299"/>
    </location>
</feature>
<keyword evidence="1" id="KW-0156">Chromatin regulator</keyword>
<dbReference type="SMART" id="SM01014">
    <property type="entry name" value="ARID"/>
    <property type="match status" value="1"/>
</dbReference>
<dbReference type="SUPFAM" id="SSF54160">
    <property type="entry name" value="Chromo domain-like"/>
    <property type="match status" value="1"/>
</dbReference>
<feature type="compositionally biased region" description="Low complexity" evidence="6">
    <location>
        <begin position="530"/>
        <end position="544"/>
    </location>
</feature>
<dbReference type="GO" id="GO:0005634">
    <property type="term" value="C:nucleus"/>
    <property type="evidence" value="ECO:0007669"/>
    <property type="project" value="TreeGrafter"/>
</dbReference>
<dbReference type="GO" id="GO:0000976">
    <property type="term" value="F:transcription cis-regulatory region binding"/>
    <property type="evidence" value="ECO:0007669"/>
    <property type="project" value="TreeGrafter"/>
</dbReference>
<name>A0A8T1MUQ9_CLOSI</name>
<keyword evidence="3" id="KW-0238">DNA-binding</keyword>
<dbReference type="Proteomes" id="UP000286415">
    <property type="component" value="Unassembled WGS sequence"/>
</dbReference>
<dbReference type="Gene3D" id="2.30.30.140">
    <property type="match status" value="3"/>
</dbReference>
<dbReference type="Gene3D" id="1.10.150.60">
    <property type="entry name" value="ARID DNA-binding domain"/>
    <property type="match status" value="1"/>
</dbReference>
<feature type="compositionally biased region" description="Polar residues" evidence="6">
    <location>
        <begin position="1503"/>
        <end position="1512"/>
    </location>
</feature>
<evidence type="ECO:0000256" key="6">
    <source>
        <dbReference type="SAM" id="MobiDB-lite"/>
    </source>
</evidence>
<feature type="compositionally biased region" description="Polar residues" evidence="6">
    <location>
        <begin position="1820"/>
        <end position="1833"/>
    </location>
</feature>
<feature type="compositionally biased region" description="Polar residues" evidence="6">
    <location>
        <begin position="475"/>
        <end position="487"/>
    </location>
</feature>
<feature type="compositionally biased region" description="Basic and acidic residues" evidence="6">
    <location>
        <begin position="1438"/>
        <end position="1452"/>
    </location>
</feature>
<keyword evidence="2" id="KW-0805">Transcription regulation</keyword>
<keyword evidence="5" id="KW-0539">Nucleus</keyword>
<gene>
    <name evidence="8" type="ORF">CSKR_107418</name>
</gene>
<evidence type="ECO:0000259" key="7">
    <source>
        <dbReference type="PROSITE" id="PS51011"/>
    </source>
</evidence>
<protein>
    <recommendedName>
        <fullName evidence="7">ARID domain-containing protein</fullName>
    </recommendedName>
</protein>
<keyword evidence="4" id="KW-0804">Transcription</keyword>
<feature type="region of interest" description="Disordered" evidence="6">
    <location>
        <begin position="1751"/>
        <end position="2002"/>
    </location>
</feature>
<feature type="region of interest" description="Disordered" evidence="6">
    <location>
        <begin position="1436"/>
        <end position="1630"/>
    </location>
</feature>
<reference evidence="8 9" key="2">
    <citation type="journal article" date="2021" name="Genomics">
        <title>High-quality reference genome for Clonorchis sinensis.</title>
        <authorList>
            <person name="Young N.D."/>
            <person name="Stroehlein A.J."/>
            <person name="Kinkar L."/>
            <person name="Wang T."/>
            <person name="Sohn W.M."/>
            <person name="Chang B.C.H."/>
            <person name="Kaur P."/>
            <person name="Weisz D."/>
            <person name="Dudchenko O."/>
            <person name="Aiden E.L."/>
            <person name="Korhonen P.K."/>
            <person name="Gasser R.B."/>
        </authorList>
    </citation>
    <scope>NUCLEOTIDE SEQUENCE [LARGE SCALE GENOMIC DNA]</scope>
    <source>
        <strain evidence="8">Cs-k2</strain>
    </source>
</reference>
<feature type="compositionally biased region" description="Low complexity" evidence="6">
    <location>
        <begin position="1341"/>
        <end position="1359"/>
    </location>
</feature>
<dbReference type="InterPro" id="IPR001606">
    <property type="entry name" value="ARID_dom"/>
</dbReference>
<feature type="compositionally biased region" description="Low complexity" evidence="6">
    <location>
        <begin position="893"/>
        <end position="908"/>
    </location>
</feature>
<feature type="compositionally biased region" description="Polar residues" evidence="6">
    <location>
        <begin position="1055"/>
        <end position="1067"/>
    </location>
</feature>
<evidence type="ECO:0000256" key="2">
    <source>
        <dbReference type="ARBA" id="ARBA00023015"/>
    </source>
</evidence>
<feature type="region of interest" description="Disordered" evidence="6">
    <location>
        <begin position="1048"/>
        <end position="1119"/>
    </location>
</feature>
<dbReference type="GO" id="GO:0006325">
    <property type="term" value="P:chromatin organization"/>
    <property type="evidence" value="ECO:0007669"/>
    <property type="project" value="UniProtKB-KW"/>
</dbReference>
<reference evidence="8 9" key="1">
    <citation type="journal article" date="2018" name="Biotechnol. Adv.">
        <title>Improved genomic resources and new bioinformatic workflow for the carcinogenic parasite Clonorchis sinensis: Biotechnological implications.</title>
        <authorList>
            <person name="Wang D."/>
            <person name="Korhonen P.K."/>
            <person name="Gasser R.B."/>
            <person name="Young N.D."/>
        </authorList>
    </citation>
    <scope>NUCLEOTIDE SEQUENCE [LARGE SCALE GENOMIC DNA]</scope>
    <source>
        <strain evidence="8">Cs-k2</strain>
    </source>
</reference>
<evidence type="ECO:0000256" key="1">
    <source>
        <dbReference type="ARBA" id="ARBA00022853"/>
    </source>
</evidence>
<feature type="compositionally biased region" description="Polar residues" evidence="6">
    <location>
        <begin position="880"/>
        <end position="892"/>
    </location>
</feature>
<evidence type="ECO:0000256" key="3">
    <source>
        <dbReference type="ARBA" id="ARBA00023125"/>
    </source>
</evidence>
<dbReference type="InterPro" id="IPR016197">
    <property type="entry name" value="Chromo-like_dom_sf"/>
</dbReference>
<feature type="compositionally biased region" description="Polar residues" evidence="6">
    <location>
        <begin position="1179"/>
        <end position="1202"/>
    </location>
</feature>
<accession>A0A8T1MUQ9</accession>
<feature type="compositionally biased region" description="Acidic residues" evidence="6">
    <location>
        <begin position="1859"/>
        <end position="1881"/>
    </location>
</feature>
<feature type="compositionally biased region" description="Low complexity" evidence="6">
    <location>
        <begin position="1712"/>
        <end position="1725"/>
    </location>
</feature>